<dbReference type="AlphaFoldDB" id="A0A1H4E912"/>
<name>A0A1H4E912_9BACI</name>
<dbReference type="SUPFAM" id="SSF55781">
    <property type="entry name" value="GAF domain-like"/>
    <property type="match status" value="1"/>
</dbReference>
<dbReference type="PROSITE" id="PS51078">
    <property type="entry name" value="ICLR_ED"/>
    <property type="match status" value="1"/>
</dbReference>
<evidence type="ECO:0000313" key="7">
    <source>
        <dbReference type="Proteomes" id="UP000198584"/>
    </source>
</evidence>
<dbReference type="NCBIfam" id="TIGR02431">
    <property type="entry name" value="pcaR_pcaU"/>
    <property type="match status" value="1"/>
</dbReference>
<dbReference type="EMBL" id="FNQR01000008">
    <property type="protein sequence ID" value="SEA80832.1"/>
    <property type="molecule type" value="Genomic_DNA"/>
</dbReference>
<keyword evidence="1" id="KW-0805">Transcription regulation</keyword>
<dbReference type="GO" id="GO:0003700">
    <property type="term" value="F:DNA-binding transcription factor activity"/>
    <property type="evidence" value="ECO:0007669"/>
    <property type="project" value="TreeGrafter"/>
</dbReference>
<dbReference type="GO" id="GO:0045893">
    <property type="term" value="P:positive regulation of DNA-templated transcription"/>
    <property type="evidence" value="ECO:0007669"/>
    <property type="project" value="InterPro"/>
</dbReference>
<organism evidence="6 7">
    <name type="scientific">Thalassobacillus cyri</name>
    <dbReference type="NCBI Taxonomy" id="571932"/>
    <lineage>
        <taxon>Bacteria</taxon>
        <taxon>Bacillati</taxon>
        <taxon>Bacillota</taxon>
        <taxon>Bacilli</taxon>
        <taxon>Bacillales</taxon>
        <taxon>Bacillaceae</taxon>
        <taxon>Thalassobacillus</taxon>
    </lineage>
</organism>
<evidence type="ECO:0000313" key="6">
    <source>
        <dbReference type="EMBL" id="SEA80832.1"/>
    </source>
</evidence>
<dbReference type="InterPro" id="IPR036388">
    <property type="entry name" value="WH-like_DNA-bd_sf"/>
</dbReference>
<accession>A0A1H4E912</accession>
<dbReference type="PROSITE" id="PS51077">
    <property type="entry name" value="HTH_ICLR"/>
    <property type="match status" value="1"/>
</dbReference>
<dbReference type="Gene3D" id="3.30.450.40">
    <property type="match status" value="1"/>
</dbReference>
<evidence type="ECO:0000256" key="3">
    <source>
        <dbReference type="ARBA" id="ARBA00023163"/>
    </source>
</evidence>
<proteinExistence type="predicted"/>
<dbReference type="Proteomes" id="UP000198584">
    <property type="component" value="Unassembled WGS sequence"/>
</dbReference>
<dbReference type="PANTHER" id="PTHR30136">
    <property type="entry name" value="HELIX-TURN-HELIX TRANSCRIPTIONAL REGULATOR, ICLR FAMILY"/>
    <property type="match status" value="1"/>
</dbReference>
<dbReference type="RefSeq" id="WP_218131898.1">
    <property type="nucleotide sequence ID" value="NZ_FNQR01000008.1"/>
</dbReference>
<dbReference type="GO" id="GO:0003677">
    <property type="term" value="F:DNA binding"/>
    <property type="evidence" value="ECO:0007669"/>
    <property type="project" value="UniProtKB-KW"/>
</dbReference>
<feature type="domain" description="HTH iclR-type" evidence="4">
    <location>
        <begin position="22"/>
        <end position="81"/>
    </location>
</feature>
<keyword evidence="3" id="KW-0804">Transcription</keyword>
<dbReference type="InterPro" id="IPR012794">
    <property type="entry name" value="PcaR_PcaU"/>
</dbReference>
<dbReference type="Gene3D" id="1.10.10.10">
    <property type="entry name" value="Winged helix-like DNA-binding domain superfamily/Winged helix DNA-binding domain"/>
    <property type="match status" value="1"/>
</dbReference>
<evidence type="ECO:0000259" key="4">
    <source>
        <dbReference type="PROSITE" id="PS51077"/>
    </source>
</evidence>
<evidence type="ECO:0000256" key="1">
    <source>
        <dbReference type="ARBA" id="ARBA00023015"/>
    </source>
</evidence>
<evidence type="ECO:0000259" key="5">
    <source>
        <dbReference type="PROSITE" id="PS51078"/>
    </source>
</evidence>
<gene>
    <name evidence="6" type="ORF">SAMN05421743_108165</name>
</gene>
<dbReference type="STRING" id="571932.SAMN05421743_108165"/>
<dbReference type="InterPro" id="IPR005471">
    <property type="entry name" value="Tscrpt_reg_IclR_N"/>
</dbReference>
<dbReference type="InterPro" id="IPR014757">
    <property type="entry name" value="Tscrpt_reg_IclR_C"/>
</dbReference>
<reference evidence="6 7" key="1">
    <citation type="submission" date="2016-10" db="EMBL/GenBank/DDBJ databases">
        <authorList>
            <person name="de Groot N.N."/>
        </authorList>
    </citation>
    <scope>NUCLEOTIDE SEQUENCE [LARGE SCALE GENOMIC DNA]</scope>
    <source>
        <strain evidence="6 7">CCM7597</strain>
    </source>
</reference>
<dbReference type="InterPro" id="IPR029016">
    <property type="entry name" value="GAF-like_dom_sf"/>
</dbReference>
<protein>
    <submittedName>
        <fullName evidence="6">IclR family transcriptional regulator, pca regulon regulatory protein</fullName>
    </submittedName>
</protein>
<dbReference type="Pfam" id="PF09339">
    <property type="entry name" value="HTH_IclR"/>
    <property type="match status" value="1"/>
</dbReference>
<dbReference type="GO" id="GO:0046278">
    <property type="term" value="P:3,4-dihydroxybenzoate metabolic process"/>
    <property type="evidence" value="ECO:0007669"/>
    <property type="project" value="InterPro"/>
</dbReference>
<feature type="domain" description="IclR-ED" evidence="5">
    <location>
        <begin position="82"/>
        <end position="266"/>
    </location>
</feature>
<dbReference type="PANTHER" id="PTHR30136:SF34">
    <property type="entry name" value="TRANSCRIPTIONAL REGULATOR"/>
    <property type="match status" value="1"/>
</dbReference>
<dbReference type="InterPro" id="IPR036390">
    <property type="entry name" value="WH_DNA-bd_sf"/>
</dbReference>
<keyword evidence="2" id="KW-0238">DNA-binding</keyword>
<sequence length="270" mass="30349">MSERNAEDLNSNQVNIKPGDYLKTLERGLEVIKAFKKKPHLTITESSKITGLPRPVTRRALLTLEHLGYANFKDGRYSLTSKVLSLGYSYISSQNIWEIATPYLEELSEKVQESSSLAILDDTDIVYIARVPVNKIMKHSLGVGARLPAHASSVGKMLLAYLSPNKLDHYFQHADLRAYTEKTITSEEKIRDDLKKVREQGWSLSRDQLEIGLLSVAAPIRDVRGKVVAAINTATHTGRTDKETLLNKHLPILLETAEQISNRIDFEIIN</sequence>
<dbReference type="SUPFAM" id="SSF46785">
    <property type="entry name" value="Winged helix' DNA-binding domain"/>
    <property type="match status" value="1"/>
</dbReference>
<dbReference type="InterPro" id="IPR050707">
    <property type="entry name" value="HTH_MetabolicPath_Reg"/>
</dbReference>
<dbReference type="GO" id="GO:0045892">
    <property type="term" value="P:negative regulation of DNA-templated transcription"/>
    <property type="evidence" value="ECO:0007669"/>
    <property type="project" value="UniProtKB-ARBA"/>
</dbReference>
<dbReference type="Pfam" id="PF01614">
    <property type="entry name" value="IclR_C"/>
    <property type="match status" value="1"/>
</dbReference>
<keyword evidence="7" id="KW-1185">Reference proteome</keyword>
<dbReference type="SMART" id="SM00346">
    <property type="entry name" value="HTH_ICLR"/>
    <property type="match status" value="1"/>
</dbReference>
<evidence type="ECO:0000256" key="2">
    <source>
        <dbReference type="ARBA" id="ARBA00023125"/>
    </source>
</evidence>